<protein>
    <submittedName>
        <fullName evidence="1">Uncharacterized protein</fullName>
    </submittedName>
</protein>
<evidence type="ECO:0000313" key="1">
    <source>
        <dbReference type="EMBL" id="GGI24384.1"/>
    </source>
</evidence>
<evidence type="ECO:0000313" key="2">
    <source>
        <dbReference type="Proteomes" id="UP000645390"/>
    </source>
</evidence>
<gene>
    <name evidence="1" type="ORF">GCM10008119_12390</name>
</gene>
<sequence>MLQKDFEIFKEKYQETSFTKSSNNLVLELYSFILKNENVDSDFWTEGNGFEDIHRILFDFDESDWTDLKNDVKNWTSFQVELFTNGLLCPDYYKADFSENEIYNLENRFAVLPILLEIGETEGEISNNIEDFIKSYFPLMNAKSTKIEYSLKELKKWNDNEKGWRNRETGQIVRSPFTETIENAYKKVCS</sequence>
<name>A0ABQ2BGX7_9SPHI</name>
<proteinExistence type="predicted"/>
<organism evidence="1 2">
    <name type="scientific">Pedobacter mendelii</name>
    <dbReference type="NCBI Taxonomy" id="1908240"/>
    <lineage>
        <taxon>Bacteria</taxon>
        <taxon>Pseudomonadati</taxon>
        <taxon>Bacteroidota</taxon>
        <taxon>Sphingobacteriia</taxon>
        <taxon>Sphingobacteriales</taxon>
        <taxon>Sphingobacteriaceae</taxon>
        <taxon>Pedobacter</taxon>
    </lineage>
</organism>
<comment type="caution">
    <text evidence="1">The sequence shown here is derived from an EMBL/GenBank/DDBJ whole genome shotgun (WGS) entry which is preliminary data.</text>
</comment>
<dbReference type="EMBL" id="BMDJ01000002">
    <property type="protein sequence ID" value="GGI24384.1"/>
    <property type="molecule type" value="Genomic_DNA"/>
</dbReference>
<dbReference type="RefSeq" id="WP_188412367.1">
    <property type="nucleotide sequence ID" value="NZ_BMDJ01000002.1"/>
</dbReference>
<accession>A0ABQ2BGX7</accession>
<keyword evidence="2" id="KW-1185">Reference proteome</keyword>
<reference evidence="2" key="1">
    <citation type="journal article" date="2019" name="Int. J. Syst. Evol. Microbiol.">
        <title>The Global Catalogue of Microorganisms (GCM) 10K type strain sequencing project: providing services to taxonomists for standard genome sequencing and annotation.</title>
        <authorList>
            <consortium name="The Broad Institute Genomics Platform"/>
            <consortium name="The Broad Institute Genome Sequencing Center for Infectious Disease"/>
            <person name="Wu L."/>
            <person name="Ma J."/>
        </authorList>
    </citation>
    <scope>NUCLEOTIDE SEQUENCE [LARGE SCALE GENOMIC DNA]</scope>
    <source>
        <strain evidence="2">CCM 8939</strain>
    </source>
</reference>
<dbReference type="Proteomes" id="UP000645390">
    <property type="component" value="Unassembled WGS sequence"/>
</dbReference>